<proteinExistence type="predicted"/>
<feature type="compositionally biased region" description="Basic and acidic residues" evidence="1">
    <location>
        <begin position="120"/>
        <end position="133"/>
    </location>
</feature>
<dbReference type="AlphaFoldDB" id="A0A0D2N7S3"/>
<feature type="compositionally biased region" description="Low complexity" evidence="1">
    <location>
        <begin position="377"/>
        <end position="388"/>
    </location>
</feature>
<dbReference type="OrthoDB" id="10692260at2759"/>
<reference evidence="2 3" key="1">
    <citation type="journal article" date="2013" name="BMC Genomics">
        <title>Reconstruction of the lipid metabolism for the microalga Monoraphidium neglectum from its genome sequence reveals characteristics suitable for biofuel production.</title>
        <authorList>
            <person name="Bogen C."/>
            <person name="Al-Dilaimi A."/>
            <person name="Albersmeier A."/>
            <person name="Wichmann J."/>
            <person name="Grundmann M."/>
            <person name="Rupp O."/>
            <person name="Lauersen K.J."/>
            <person name="Blifernez-Klassen O."/>
            <person name="Kalinowski J."/>
            <person name="Goesmann A."/>
            <person name="Mussgnug J.H."/>
            <person name="Kruse O."/>
        </authorList>
    </citation>
    <scope>NUCLEOTIDE SEQUENCE [LARGE SCALE GENOMIC DNA]</scope>
    <source>
        <strain evidence="2 3">SAG 48.87</strain>
    </source>
</reference>
<dbReference type="STRING" id="145388.A0A0D2N7S3"/>
<evidence type="ECO:0000313" key="2">
    <source>
        <dbReference type="EMBL" id="KIZ01861.1"/>
    </source>
</evidence>
<feature type="compositionally biased region" description="Low complexity" evidence="1">
    <location>
        <begin position="167"/>
        <end position="179"/>
    </location>
</feature>
<feature type="compositionally biased region" description="Low complexity" evidence="1">
    <location>
        <begin position="553"/>
        <end position="606"/>
    </location>
</feature>
<feature type="compositionally biased region" description="Low complexity" evidence="1">
    <location>
        <begin position="455"/>
        <end position="496"/>
    </location>
</feature>
<feature type="region of interest" description="Disordered" evidence="1">
    <location>
        <begin position="653"/>
        <end position="693"/>
    </location>
</feature>
<gene>
    <name evidence="2" type="ORF">MNEG_6104</name>
</gene>
<keyword evidence="3" id="KW-1185">Reference proteome</keyword>
<dbReference type="Proteomes" id="UP000054498">
    <property type="component" value="Unassembled WGS sequence"/>
</dbReference>
<feature type="region of interest" description="Disordered" evidence="1">
    <location>
        <begin position="117"/>
        <end position="431"/>
    </location>
</feature>
<evidence type="ECO:0000313" key="3">
    <source>
        <dbReference type="Proteomes" id="UP000054498"/>
    </source>
</evidence>
<feature type="compositionally biased region" description="Low complexity" evidence="1">
    <location>
        <begin position="530"/>
        <end position="543"/>
    </location>
</feature>
<protein>
    <submittedName>
        <fullName evidence="2">Uncharacterized protein</fullName>
    </submittedName>
</protein>
<feature type="compositionally biased region" description="Low complexity" evidence="1">
    <location>
        <begin position="264"/>
        <end position="280"/>
    </location>
</feature>
<feature type="region of interest" description="Disordered" evidence="1">
    <location>
        <begin position="445"/>
        <end position="639"/>
    </location>
</feature>
<feature type="compositionally biased region" description="Low complexity" evidence="1">
    <location>
        <begin position="225"/>
        <end position="238"/>
    </location>
</feature>
<evidence type="ECO:0000256" key="1">
    <source>
        <dbReference type="SAM" id="MobiDB-lite"/>
    </source>
</evidence>
<feature type="compositionally biased region" description="Basic residues" evidence="1">
    <location>
        <begin position="616"/>
        <end position="626"/>
    </location>
</feature>
<name>A0A0D2N7S3_9CHLO</name>
<dbReference type="KEGG" id="mng:MNEG_6104"/>
<dbReference type="GeneID" id="25738980"/>
<dbReference type="RefSeq" id="XP_013900880.1">
    <property type="nucleotide sequence ID" value="XM_014045426.1"/>
</dbReference>
<feature type="compositionally biased region" description="Low complexity" evidence="1">
    <location>
        <begin position="299"/>
        <end position="317"/>
    </location>
</feature>
<accession>A0A0D2N7S3</accession>
<organism evidence="2 3">
    <name type="scientific">Monoraphidium neglectum</name>
    <dbReference type="NCBI Taxonomy" id="145388"/>
    <lineage>
        <taxon>Eukaryota</taxon>
        <taxon>Viridiplantae</taxon>
        <taxon>Chlorophyta</taxon>
        <taxon>core chlorophytes</taxon>
        <taxon>Chlorophyceae</taxon>
        <taxon>CS clade</taxon>
        <taxon>Sphaeropleales</taxon>
        <taxon>Selenastraceae</taxon>
        <taxon>Monoraphidium</taxon>
    </lineage>
</organism>
<dbReference type="EMBL" id="KK101181">
    <property type="protein sequence ID" value="KIZ01861.1"/>
    <property type="molecule type" value="Genomic_DNA"/>
</dbReference>
<feature type="compositionally biased region" description="Low complexity" evidence="1">
    <location>
        <begin position="405"/>
        <end position="420"/>
    </location>
</feature>
<sequence length="799" mass="80050">MAAVAASWALETTLWGQTSGGAEPSAAAAAAAGATTPRLALCGSRGLGAGEGEGDKGGAGSAEPVAVVVRVERHGGGGGGRDACTHTQVYKVATCQVQEIEKGRDDDADAAWLAALADGGGERSESCDGRPAGERGCGPPASSVFAQLVSEDGDDVSGDDVSREGSRGAAAAAGPAAEASDSREAGRPARRRVLLGGGGGKRMGALSPAASGWDESEPFGGAAAGAGARSDGEAGSAACSLEPQARVHGALHGGSTSVSPEPMQHLQWQQQEQQQQQQQQHPAGPVQGPAAAWTYLQHPPSHSAAPAAAGAASPATSVRSSRPAGAHTNMHAHAHALPSSGPGSAADPFSPLRSMRGGAATAGSPAVAGSGVEFMPLSSCLHSQQSHHSGGGGGGSRPGARHYSRTTPREGAAAGAPRGGPQDDEEEVRAGVRLVRKNLMREISEAGSAADPGCAAREWPGAREGAAAGAAGRAPPQVRAPRPAPLALAGLLGLQPERSGAEAAPDVQQHLRGSEHHLDQQQHQQHQHHQQQQEQQEQQQQEQQRQRPQARDAGQQPHAHAPLPAASPGGRGRGAAATARAGSHNPATAPAAPAAAPLAPPQAAAAGLLSPTAGALRHHPPRHRRARSDLPAHYPLSPLESPLHAMAPWDAASEDDAGNLGQRDEDDLLPEGQPRAGPTSPGGRTPLHRGLKSAAAQYRIARARSPVPPSGQPAAPTPRSLVQAQGGAAACGAVAEAAEEGEAAAADEGIAGSDAAAAEKALAEAMSQVSRGRGLALCFGKKLLSQAPQAADPCNGAGT</sequence>